<evidence type="ECO:0008006" key="4">
    <source>
        <dbReference type="Google" id="ProtNLM"/>
    </source>
</evidence>
<evidence type="ECO:0000256" key="1">
    <source>
        <dbReference type="SAM" id="SignalP"/>
    </source>
</evidence>
<dbReference type="Gene3D" id="3.40.50.2300">
    <property type="match status" value="1"/>
</dbReference>
<keyword evidence="3" id="KW-1185">Reference proteome</keyword>
<dbReference type="EMBL" id="CP018839">
    <property type="protein sequence ID" value="APR03783.1"/>
    <property type="molecule type" value="Genomic_DNA"/>
</dbReference>
<dbReference type="KEGG" id="tcl:Tchl_0919"/>
<dbReference type="OrthoDB" id="9178917at2"/>
<dbReference type="RefSeq" id="WP_075147355.1">
    <property type="nucleotide sequence ID" value="NZ_CP018839.1"/>
</dbReference>
<dbReference type="STRING" id="96773.Tchl_0919"/>
<sequence>MLVASLLLAVVLGSPPAAALEIALLLSAQKGPEQQFAEAFHAALKPGMHRVVHAGAVPEDVRPEVVGAADLVLAAGAGAAEAALRETDRPILMVLAGLREVRRLQAAYPNRRLGAIVLDQPPERHLRLVRAILPQEARVAVLVGPESRFFAPALTRAAGDEGFVVEFAEVADPKELVSVLQPVLDKAGALLPLPDSLVSSPGAARTILLTSYRYRRPIFAFSSAYVTAGALAAIFSTPEQVAGDVAELLNAKSAATQGLDPLLGEIRYPERYDIAVNRMVARALGIAVPGEQALREQVAGGGRAR</sequence>
<protein>
    <recommendedName>
        <fullName evidence="4">ABC transporter substrate-binding protein</fullName>
    </recommendedName>
</protein>
<feature type="chain" id="PRO_5012701857" description="ABC transporter substrate-binding protein" evidence="1">
    <location>
        <begin position="20"/>
        <end position="305"/>
    </location>
</feature>
<accession>A0A1L6FAA4</accession>
<name>A0A1L6FAA4_9RHOO</name>
<feature type="signal peptide" evidence="1">
    <location>
        <begin position="1"/>
        <end position="19"/>
    </location>
</feature>
<reference evidence="2 3" key="1">
    <citation type="submission" date="2016-12" db="EMBL/GenBank/DDBJ databases">
        <title>Complete genome sequence of Thauera chlorobenzoica, a Betaproteobacterium degrading haloaromatics anaerobically to CO2 and halides.</title>
        <authorList>
            <person name="Goris T."/>
            <person name="Mergelsberg M."/>
            <person name="Boll M."/>
        </authorList>
    </citation>
    <scope>NUCLEOTIDE SEQUENCE [LARGE SCALE GENOMIC DNA]</scope>
    <source>
        <strain evidence="2 3">3CB1</strain>
    </source>
</reference>
<dbReference type="Proteomes" id="UP000185739">
    <property type="component" value="Chromosome"/>
</dbReference>
<evidence type="ECO:0000313" key="2">
    <source>
        <dbReference type="EMBL" id="APR03783.1"/>
    </source>
</evidence>
<dbReference type="PANTHER" id="PTHR35271">
    <property type="entry name" value="ABC TRANSPORTER, SUBSTRATE-BINDING LIPOPROTEIN-RELATED"/>
    <property type="match status" value="1"/>
</dbReference>
<dbReference type="AlphaFoldDB" id="A0A1L6FAA4"/>
<dbReference type="InterPro" id="IPR007487">
    <property type="entry name" value="ABC_transpt-TYRBP-like"/>
</dbReference>
<dbReference type="PANTHER" id="PTHR35271:SF1">
    <property type="entry name" value="ABC TRANSPORTER, SUBSTRATE-BINDING LIPOPROTEIN"/>
    <property type="match status" value="1"/>
</dbReference>
<organism evidence="2 3">
    <name type="scientific">Thauera chlorobenzoica</name>
    <dbReference type="NCBI Taxonomy" id="96773"/>
    <lineage>
        <taxon>Bacteria</taxon>
        <taxon>Pseudomonadati</taxon>
        <taxon>Pseudomonadota</taxon>
        <taxon>Betaproteobacteria</taxon>
        <taxon>Rhodocyclales</taxon>
        <taxon>Zoogloeaceae</taxon>
        <taxon>Thauera</taxon>
    </lineage>
</organism>
<proteinExistence type="predicted"/>
<evidence type="ECO:0000313" key="3">
    <source>
        <dbReference type="Proteomes" id="UP000185739"/>
    </source>
</evidence>
<dbReference type="Pfam" id="PF04392">
    <property type="entry name" value="ABC_sub_bind"/>
    <property type="match status" value="1"/>
</dbReference>
<gene>
    <name evidence="2" type="ORF">Tchl_0919</name>
</gene>
<keyword evidence="1" id="KW-0732">Signal</keyword>